<evidence type="ECO:0000256" key="5">
    <source>
        <dbReference type="ARBA" id="ARBA00047475"/>
    </source>
</evidence>
<dbReference type="Gene3D" id="3.40.50.2000">
    <property type="entry name" value="Glycogen Phosphorylase B"/>
    <property type="match status" value="1"/>
</dbReference>
<dbReference type="PANTHER" id="PTHR48043:SF119">
    <property type="entry name" value="UDP-GLUCURONOSYLTRANSFERASE"/>
    <property type="match status" value="1"/>
</dbReference>
<proteinExistence type="inferred from homology"/>
<comment type="caution">
    <text evidence="6">The sequence shown here is derived from an EMBL/GenBank/DDBJ whole genome shotgun (WGS) entry which is preliminary data.</text>
</comment>
<evidence type="ECO:0000256" key="3">
    <source>
        <dbReference type="ARBA" id="ARBA00022676"/>
    </source>
</evidence>
<evidence type="ECO:0000256" key="1">
    <source>
        <dbReference type="ARBA" id="ARBA00009995"/>
    </source>
</evidence>
<name>A0ABD2L649_9BILA</name>
<keyword evidence="3" id="KW-0328">Glycosyltransferase</keyword>
<dbReference type="AlphaFoldDB" id="A0ABD2L649"/>
<evidence type="ECO:0000313" key="6">
    <source>
        <dbReference type="EMBL" id="KAL3110708.1"/>
    </source>
</evidence>
<dbReference type="InterPro" id="IPR035595">
    <property type="entry name" value="UDP_glycos_trans_CS"/>
</dbReference>
<keyword evidence="7" id="KW-1185">Reference proteome</keyword>
<comment type="catalytic activity">
    <reaction evidence="5">
        <text>glucuronate acceptor + UDP-alpha-D-glucuronate = acceptor beta-D-glucuronoside + UDP + H(+)</text>
        <dbReference type="Rhea" id="RHEA:21032"/>
        <dbReference type="ChEBI" id="CHEBI:15378"/>
        <dbReference type="ChEBI" id="CHEBI:58052"/>
        <dbReference type="ChEBI" id="CHEBI:58223"/>
        <dbReference type="ChEBI" id="CHEBI:132367"/>
        <dbReference type="ChEBI" id="CHEBI:132368"/>
        <dbReference type="EC" id="2.4.1.17"/>
    </reaction>
</comment>
<dbReference type="InterPro" id="IPR002213">
    <property type="entry name" value="UDP_glucos_trans"/>
</dbReference>
<dbReference type="GO" id="GO:0015020">
    <property type="term" value="F:glucuronosyltransferase activity"/>
    <property type="evidence" value="ECO:0007669"/>
    <property type="project" value="UniProtKB-EC"/>
</dbReference>
<dbReference type="PANTHER" id="PTHR48043">
    <property type="entry name" value="EG:EG0003.4 PROTEIN-RELATED"/>
    <property type="match status" value="1"/>
</dbReference>
<dbReference type="InterPro" id="IPR050271">
    <property type="entry name" value="UDP-glycosyltransferase"/>
</dbReference>
<dbReference type="Pfam" id="PF00201">
    <property type="entry name" value="UDPGT"/>
    <property type="match status" value="1"/>
</dbReference>
<comment type="similarity">
    <text evidence="1">Belongs to the UDP-glycosyltransferase family.</text>
</comment>
<dbReference type="Proteomes" id="UP001620626">
    <property type="component" value="Unassembled WGS sequence"/>
</dbReference>
<accession>A0ABD2L649</accession>
<evidence type="ECO:0000256" key="2">
    <source>
        <dbReference type="ARBA" id="ARBA00012544"/>
    </source>
</evidence>
<dbReference type="SUPFAM" id="SSF53756">
    <property type="entry name" value="UDP-Glycosyltransferase/glycogen phosphorylase"/>
    <property type="match status" value="1"/>
</dbReference>
<dbReference type="EC" id="2.4.1.17" evidence="2"/>
<protein>
    <recommendedName>
        <fullName evidence="2">glucuronosyltransferase</fullName>
        <ecNumber evidence="2">2.4.1.17</ecNumber>
    </recommendedName>
</protein>
<evidence type="ECO:0000256" key="4">
    <source>
        <dbReference type="ARBA" id="ARBA00022679"/>
    </source>
</evidence>
<dbReference type="EMBL" id="JBICBT010000532">
    <property type="protein sequence ID" value="KAL3110708.1"/>
    <property type="molecule type" value="Genomic_DNA"/>
</dbReference>
<dbReference type="PROSITE" id="PS00375">
    <property type="entry name" value="UDPGT"/>
    <property type="match status" value="1"/>
</dbReference>
<evidence type="ECO:0000313" key="7">
    <source>
        <dbReference type="Proteomes" id="UP001620626"/>
    </source>
</evidence>
<reference evidence="6 7" key="1">
    <citation type="submission" date="2024-10" db="EMBL/GenBank/DDBJ databases">
        <authorList>
            <person name="Kim D."/>
        </authorList>
    </citation>
    <scope>NUCLEOTIDE SEQUENCE [LARGE SCALE GENOMIC DNA]</scope>
    <source>
        <strain evidence="6">BH-2024</strain>
    </source>
</reference>
<gene>
    <name evidence="6" type="ORF">niasHT_010720</name>
</gene>
<sequence length="629" mass="72276">MHLHLHFQTHISHLYFAPVLHNITCARTHARTHATHRHTHAHLRTRTTHAHTHARTHQLCTTSLVLHTPTHARTYLPTHARRMHTHLHHTYVDARRLAYAPLAAPINEKSEPSISNEAKGKQPTKEIPPKLRILIIIWRESFSESHYLLHRKLAELLASDVQNVEKVLVLAVNSTSDFQPTEEPAEYEGRLLVWTRTVLKMPAEHGPRVSIWEKDITEFFLPNAKKADSFQLDFLTNFYGIIQQLLAFQFNVGIIENSSWDFSLSIFRALPTITKFATSQSATPTIFQWHNLGYEKFVGAMPGKDLARIGDHKFATENAVKENPNYFRERNVTLYIRQNEQATKLVEENFLKAIRHEKLPLKNFEILLSQENFSEWEFKHRMNFFITHTQPFLDFPIVEQEFAKEHSLNHKKRVIFIGGITMPKGAVPYLSEDNKQIFESANNKNGGVVLLSFGSVVPLHDDDAHAVAFKHMVVNLFSKQYPQMNMIIKWGARPSPIGTGDQYKKLSHNVYAKGWLEQSAILGNMPKLFITHGGLNSIIEAVKFGVPLFLFPFFGDQYNNAEAMAARGVAKVLDIRSKTLEKELAEALNEIFANYSMYKQKTEELSNKLNSIDMAKEFLDAFRQLRKTL</sequence>
<organism evidence="6 7">
    <name type="scientific">Heterodera trifolii</name>
    <dbReference type="NCBI Taxonomy" id="157864"/>
    <lineage>
        <taxon>Eukaryota</taxon>
        <taxon>Metazoa</taxon>
        <taxon>Ecdysozoa</taxon>
        <taxon>Nematoda</taxon>
        <taxon>Chromadorea</taxon>
        <taxon>Rhabditida</taxon>
        <taxon>Tylenchina</taxon>
        <taxon>Tylenchomorpha</taxon>
        <taxon>Tylenchoidea</taxon>
        <taxon>Heteroderidae</taxon>
        <taxon>Heteroderinae</taxon>
        <taxon>Heterodera</taxon>
    </lineage>
</organism>
<dbReference type="CDD" id="cd03784">
    <property type="entry name" value="GT1_Gtf-like"/>
    <property type="match status" value="1"/>
</dbReference>
<keyword evidence="4" id="KW-0808">Transferase</keyword>